<name>A0A2Z4FN35_9DELT</name>
<dbReference type="PANTHER" id="PTHR30087">
    <property type="entry name" value="INNER MEMBRANE PROTEIN"/>
    <property type="match status" value="1"/>
</dbReference>
<proteinExistence type="predicted"/>
<dbReference type="KEGG" id="bsed:DN745_13340"/>
<organism evidence="1 2">
    <name type="scientific">Bradymonas sediminis</name>
    <dbReference type="NCBI Taxonomy" id="1548548"/>
    <lineage>
        <taxon>Bacteria</taxon>
        <taxon>Deltaproteobacteria</taxon>
        <taxon>Bradymonadales</taxon>
        <taxon>Bradymonadaceae</taxon>
        <taxon>Bradymonas</taxon>
    </lineage>
</organism>
<dbReference type="PANTHER" id="PTHR30087:SF1">
    <property type="entry name" value="HYPOTHETICAL CYTOSOLIC PROTEIN"/>
    <property type="match status" value="1"/>
</dbReference>
<protein>
    <submittedName>
        <fullName evidence="1">DUF523 domain-containing protein</fullName>
    </submittedName>
</protein>
<keyword evidence="2" id="KW-1185">Reference proteome</keyword>
<evidence type="ECO:0000313" key="1">
    <source>
        <dbReference type="EMBL" id="AWV90260.1"/>
    </source>
</evidence>
<gene>
    <name evidence="1" type="ORF">DN745_13340</name>
</gene>
<dbReference type="OrthoDB" id="495783at2"/>
<accession>A0A2Z4FN35</accession>
<sequence length="177" mass="18680">MTIEIEQTKVLVSACLLGQRVRYDGGHSESGAKILAQWRAEGRVVAFCPEVAGGLGTPRPPAQIVDANGDDVLDGKARILDETGDDVSAAFLAGAQATLEVAQKAGIRVAILKSKSPSCGSQRIYNTLPQADGSATSALVPGMGITTALLRRHGIEVFNEHQFDQALAYLESLRPNP</sequence>
<dbReference type="Proteomes" id="UP000249799">
    <property type="component" value="Chromosome"/>
</dbReference>
<reference evidence="1 2" key="1">
    <citation type="submission" date="2018-06" db="EMBL/GenBank/DDBJ databases">
        <title>Lujinxingia sediminis gen. nov. sp. nov., a new facultative anaerobic member of the class Deltaproteobacteria, and proposal of Lujinxingaceae fam. nov.</title>
        <authorList>
            <person name="Guo L.-Y."/>
            <person name="Li C.-M."/>
            <person name="Wang S."/>
            <person name="Du Z.-J."/>
        </authorList>
    </citation>
    <scope>NUCLEOTIDE SEQUENCE [LARGE SCALE GENOMIC DNA]</scope>
    <source>
        <strain evidence="1 2">FA350</strain>
    </source>
</reference>
<dbReference type="InterPro" id="IPR007553">
    <property type="entry name" value="2-thiour_desulf"/>
</dbReference>
<dbReference type="EMBL" id="CP030032">
    <property type="protein sequence ID" value="AWV90260.1"/>
    <property type="molecule type" value="Genomic_DNA"/>
</dbReference>
<evidence type="ECO:0000313" key="2">
    <source>
        <dbReference type="Proteomes" id="UP000249799"/>
    </source>
</evidence>
<dbReference type="AlphaFoldDB" id="A0A2Z4FN35"/>
<dbReference type="Pfam" id="PF04463">
    <property type="entry name" value="2-thiour_desulf"/>
    <property type="match status" value="1"/>
</dbReference>
<dbReference type="RefSeq" id="WP_111335574.1">
    <property type="nucleotide sequence ID" value="NZ_CP030032.1"/>
</dbReference>